<protein>
    <submittedName>
        <fullName evidence="2">Uncharacterized protein</fullName>
    </submittedName>
</protein>
<dbReference type="AlphaFoldDB" id="A0A5C6D9B6"/>
<keyword evidence="1" id="KW-1133">Transmembrane helix</keyword>
<evidence type="ECO:0000256" key="1">
    <source>
        <dbReference type="SAM" id="Phobius"/>
    </source>
</evidence>
<dbReference type="PROSITE" id="PS51257">
    <property type="entry name" value="PROKAR_LIPOPROTEIN"/>
    <property type="match status" value="1"/>
</dbReference>
<gene>
    <name evidence="2" type="ORF">Poly41_57830</name>
</gene>
<comment type="caution">
    <text evidence="2">The sequence shown here is derived from an EMBL/GenBank/DDBJ whole genome shotgun (WGS) entry which is preliminary data.</text>
</comment>
<evidence type="ECO:0000313" key="3">
    <source>
        <dbReference type="Proteomes" id="UP000319143"/>
    </source>
</evidence>
<dbReference type="EMBL" id="SJPV01000013">
    <property type="protein sequence ID" value="TWU32297.1"/>
    <property type="molecule type" value="Genomic_DNA"/>
</dbReference>
<feature type="transmembrane region" description="Helical" evidence="1">
    <location>
        <begin position="79"/>
        <end position="105"/>
    </location>
</feature>
<sequence>MRKTMPPENRFRFTTAVLVWIPIIIVLSGCGPSGRDLSDLQWLEIQQALQDERAEVGKQRDLLESDRREFDERERSEPVLAAVISASALLICCSLPLLLVAVLLWPRKREQESQAVCEAMLDEVVAVRNLTSGDTKRISASPAPKRLAAGEE</sequence>
<evidence type="ECO:0000313" key="2">
    <source>
        <dbReference type="EMBL" id="TWU32297.1"/>
    </source>
</evidence>
<accession>A0A5C6D9B6</accession>
<name>A0A5C6D9B6_9BACT</name>
<keyword evidence="1" id="KW-0472">Membrane</keyword>
<dbReference type="Proteomes" id="UP000319143">
    <property type="component" value="Unassembled WGS sequence"/>
</dbReference>
<keyword evidence="3" id="KW-1185">Reference proteome</keyword>
<dbReference type="RefSeq" id="WP_231615987.1">
    <property type="nucleotide sequence ID" value="NZ_SJPV01000013.1"/>
</dbReference>
<reference evidence="2 3" key="1">
    <citation type="submission" date="2019-02" db="EMBL/GenBank/DDBJ databases">
        <title>Deep-cultivation of Planctomycetes and their phenomic and genomic characterization uncovers novel biology.</title>
        <authorList>
            <person name="Wiegand S."/>
            <person name="Jogler M."/>
            <person name="Boedeker C."/>
            <person name="Pinto D."/>
            <person name="Vollmers J."/>
            <person name="Rivas-Marin E."/>
            <person name="Kohn T."/>
            <person name="Peeters S.H."/>
            <person name="Heuer A."/>
            <person name="Rast P."/>
            <person name="Oberbeckmann S."/>
            <person name="Bunk B."/>
            <person name="Jeske O."/>
            <person name="Meyerdierks A."/>
            <person name="Storesund J.E."/>
            <person name="Kallscheuer N."/>
            <person name="Luecker S."/>
            <person name="Lage O.M."/>
            <person name="Pohl T."/>
            <person name="Merkel B.J."/>
            <person name="Hornburger P."/>
            <person name="Mueller R.-W."/>
            <person name="Bruemmer F."/>
            <person name="Labrenz M."/>
            <person name="Spormann A.M."/>
            <person name="Op Den Camp H."/>
            <person name="Overmann J."/>
            <person name="Amann R."/>
            <person name="Jetten M.S.M."/>
            <person name="Mascher T."/>
            <person name="Medema M.H."/>
            <person name="Devos D.P."/>
            <person name="Kaster A.-K."/>
            <person name="Ovreas L."/>
            <person name="Rohde M."/>
            <person name="Galperin M.Y."/>
            <person name="Jogler C."/>
        </authorList>
    </citation>
    <scope>NUCLEOTIDE SEQUENCE [LARGE SCALE GENOMIC DNA]</scope>
    <source>
        <strain evidence="2 3">Poly41</strain>
    </source>
</reference>
<proteinExistence type="predicted"/>
<organism evidence="2 3">
    <name type="scientific">Novipirellula artificiosorum</name>
    <dbReference type="NCBI Taxonomy" id="2528016"/>
    <lineage>
        <taxon>Bacteria</taxon>
        <taxon>Pseudomonadati</taxon>
        <taxon>Planctomycetota</taxon>
        <taxon>Planctomycetia</taxon>
        <taxon>Pirellulales</taxon>
        <taxon>Pirellulaceae</taxon>
        <taxon>Novipirellula</taxon>
    </lineage>
</organism>
<keyword evidence="1" id="KW-0812">Transmembrane</keyword>